<evidence type="ECO:0000313" key="2">
    <source>
        <dbReference type="EMBL" id="WAR16072.1"/>
    </source>
</evidence>
<reference evidence="2" key="1">
    <citation type="submission" date="2022-11" db="EMBL/GenBank/DDBJ databases">
        <title>Centuries of genome instability and evolution in soft-shell clam transmissible cancer (bioRxiv).</title>
        <authorList>
            <person name="Hart S.F.M."/>
            <person name="Yonemitsu M.A."/>
            <person name="Giersch R.M."/>
            <person name="Beal B.F."/>
            <person name="Arriagada G."/>
            <person name="Davis B.W."/>
            <person name="Ostrander E.A."/>
            <person name="Goff S.P."/>
            <person name="Metzger M.J."/>
        </authorList>
    </citation>
    <scope>NUCLEOTIDE SEQUENCE</scope>
    <source>
        <strain evidence="2">MELC-2E11</strain>
        <tissue evidence="2">Siphon/mantle</tissue>
    </source>
</reference>
<dbReference type="Proteomes" id="UP001164746">
    <property type="component" value="Chromosome 10"/>
</dbReference>
<feature type="transmembrane region" description="Helical" evidence="1">
    <location>
        <begin position="238"/>
        <end position="261"/>
    </location>
</feature>
<keyword evidence="1" id="KW-0812">Transmembrane</keyword>
<dbReference type="EMBL" id="CP111021">
    <property type="protein sequence ID" value="WAR16072.1"/>
    <property type="molecule type" value="Genomic_DNA"/>
</dbReference>
<evidence type="ECO:0000256" key="1">
    <source>
        <dbReference type="SAM" id="Phobius"/>
    </source>
</evidence>
<protein>
    <submittedName>
        <fullName evidence="2">SREC2-like protein</fullName>
    </submittedName>
</protein>
<gene>
    <name evidence="2" type="ORF">MAR_030666</name>
</gene>
<sequence>MVCSKCRGGNCNQEGECTSCFDRKYGSFCNKTCSEDCVGSKCNQLDGSCQHQVQCPLRCVSCTDSITCTECDVYYYGFLCSSICSSTCKGGRCDIESGRCENCESSYYGVFCENRCSLTCASAGCERQTGICFGCNELSVHGLFCNITCSNNCTDLQCSQENGYCSNGCIPNHYGSMCDSICPENCANTTTDSKCDSSGNCLSGCFDGFIGDTCRKVETTDTDYTSNNGQMSGTPATAIGGAVTGLVVLGVVVVLVVVVILKRRKRRKKTYEDMLQKRSSQDTPYSTLALASTTEYEIPDSEPRSGLSMESKDTGVYYNNENVYYKNVGGNVQKK</sequence>
<name>A0ABY7F1J5_MYAAR</name>
<accession>A0ABY7F1J5</accession>
<dbReference type="Gene3D" id="2.170.300.10">
    <property type="entry name" value="Tie2 ligand-binding domain superfamily"/>
    <property type="match status" value="1"/>
</dbReference>
<organism evidence="2 3">
    <name type="scientific">Mya arenaria</name>
    <name type="common">Soft-shell clam</name>
    <dbReference type="NCBI Taxonomy" id="6604"/>
    <lineage>
        <taxon>Eukaryota</taxon>
        <taxon>Metazoa</taxon>
        <taxon>Spiralia</taxon>
        <taxon>Lophotrochozoa</taxon>
        <taxon>Mollusca</taxon>
        <taxon>Bivalvia</taxon>
        <taxon>Autobranchia</taxon>
        <taxon>Heteroconchia</taxon>
        <taxon>Euheterodonta</taxon>
        <taxon>Imparidentia</taxon>
        <taxon>Neoheterodontei</taxon>
        <taxon>Myida</taxon>
        <taxon>Myoidea</taxon>
        <taxon>Myidae</taxon>
        <taxon>Mya</taxon>
    </lineage>
</organism>
<keyword evidence="1" id="KW-0472">Membrane</keyword>
<keyword evidence="3" id="KW-1185">Reference proteome</keyword>
<proteinExistence type="predicted"/>
<keyword evidence="1" id="KW-1133">Transmembrane helix</keyword>
<evidence type="ECO:0000313" key="3">
    <source>
        <dbReference type="Proteomes" id="UP001164746"/>
    </source>
</evidence>